<dbReference type="AlphaFoldDB" id="A0A1F5ZK98"/>
<dbReference type="Proteomes" id="UP000177383">
    <property type="component" value="Unassembled WGS sequence"/>
</dbReference>
<dbReference type="STRING" id="1798375.A2773_01795"/>
<keyword evidence="5" id="KW-0012">Acyltransferase</keyword>
<comment type="caution">
    <text evidence="7">The sequence shown here is derived from an EMBL/GenBank/DDBJ whole genome shotgun (WGS) entry which is preliminary data.</text>
</comment>
<evidence type="ECO:0008006" key="9">
    <source>
        <dbReference type="Google" id="ProtNLM"/>
    </source>
</evidence>
<dbReference type="PANTHER" id="PTHR36174">
    <property type="entry name" value="LIPID II:GLYCINE GLYCYLTRANSFERASE"/>
    <property type="match status" value="1"/>
</dbReference>
<dbReference type="GO" id="GO:0008360">
    <property type="term" value="P:regulation of cell shape"/>
    <property type="evidence" value="ECO:0007669"/>
    <property type="project" value="UniProtKB-KW"/>
</dbReference>
<dbReference type="EMBL" id="MFJE01000068">
    <property type="protein sequence ID" value="OGG12920.1"/>
    <property type="molecule type" value="Genomic_DNA"/>
</dbReference>
<dbReference type="PROSITE" id="PS51191">
    <property type="entry name" value="FEMABX"/>
    <property type="match status" value="1"/>
</dbReference>
<gene>
    <name evidence="7" type="ORF">A2773_01795</name>
</gene>
<evidence type="ECO:0000313" key="8">
    <source>
        <dbReference type="Proteomes" id="UP000177383"/>
    </source>
</evidence>
<keyword evidence="2" id="KW-0808">Transferase</keyword>
<keyword evidence="3" id="KW-0133">Cell shape</keyword>
<dbReference type="InterPro" id="IPR050644">
    <property type="entry name" value="PG_Glycine_Bridge_Synth"/>
</dbReference>
<evidence type="ECO:0000313" key="7">
    <source>
        <dbReference type="EMBL" id="OGG12920.1"/>
    </source>
</evidence>
<evidence type="ECO:0000256" key="6">
    <source>
        <dbReference type="ARBA" id="ARBA00023316"/>
    </source>
</evidence>
<evidence type="ECO:0000256" key="3">
    <source>
        <dbReference type="ARBA" id="ARBA00022960"/>
    </source>
</evidence>
<evidence type="ECO:0000256" key="2">
    <source>
        <dbReference type="ARBA" id="ARBA00022679"/>
    </source>
</evidence>
<evidence type="ECO:0000256" key="1">
    <source>
        <dbReference type="ARBA" id="ARBA00009943"/>
    </source>
</evidence>
<keyword evidence="6" id="KW-0961">Cell wall biogenesis/degradation</keyword>
<organism evidence="7 8">
    <name type="scientific">Candidatus Gottesmanbacteria bacterium RIFCSPHIGHO2_01_FULL_39_10</name>
    <dbReference type="NCBI Taxonomy" id="1798375"/>
    <lineage>
        <taxon>Bacteria</taxon>
        <taxon>Candidatus Gottesmaniibacteriota</taxon>
    </lineage>
</organism>
<reference evidence="7 8" key="1">
    <citation type="journal article" date="2016" name="Nat. Commun.">
        <title>Thousands of microbial genomes shed light on interconnected biogeochemical processes in an aquifer system.</title>
        <authorList>
            <person name="Anantharaman K."/>
            <person name="Brown C.T."/>
            <person name="Hug L.A."/>
            <person name="Sharon I."/>
            <person name="Castelle C.J."/>
            <person name="Probst A.J."/>
            <person name="Thomas B.C."/>
            <person name="Singh A."/>
            <person name="Wilkins M.J."/>
            <person name="Karaoz U."/>
            <person name="Brodie E.L."/>
            <person name="Williams K.H."/>
            <person name="Hubbard S.S."/>
            <person name="Banfield J.F."/>
        </authorList>
    </citation>
    <scope>NUCLEOTIDE SEQUENCE [LARGE SCALE GENOMIC DNA]</scope>
</reference>
<proteinExistence type="inferred from homology"/>
<dbReference type="InterPro" id="IPR003447">
    <property type="entry name" value="FEMABX"/>
</dbReference>
<sequence>MKDHIVRAIDARQTSQWARYMESIGWKTETIGSTHLFIKKLPFIDASLMKIQHPQGPFPFERIDEISRKYKTIWTILEPHMLGYEESEFRKYGYRKSRMLQVHTATIKIDLKKSKKDMFNSFSENAKRNIKKAQKQNLEIRTIFMKEKKNWKYFPVFYSLLRNLSKMKKFYIYSYYEYQKRMMAFKDTSVLIFAYENDAPIAVVWYAYFSNVIAYFQTGITKRGYETLANYLLVWEGLKLGKKLKLSVFDFESIYDERFPKNVPQYKKYTEFKKRFHGELILYPTPWIKIYNLWAKLFYLWGTIL</sequence>
<dbReference type="Gene3D" id="3.40.630.30">
    <property type="match status" value="1"/>
</dbReference>
<dbReference type="PANTHER" id="PTHR36174:SF1">
    <property type="entry name" value="LIPID II:GLYCINE GLYCYLTRANSFERASE"/>
    <property type="match status" value="1"/>
</dbReference>
<accession>A0A1F5ZK98</accession>
<protein>
    <recommendedName>
        <fullName evidence="9">BioF2-like acetyltransferase domain-containing protein</fullName>
    </recommendedName>
</protein>
<dbReference type="GO" id="GO:0071555">
    <property type="term" value="P:cell wall organization"/>
    <property type="evidence" value="ECO:0007669"/>
    <property type="project" value="UniProtKB-KW"/>
</dbReference>
<dbReference type="SUPFAM" id="SSF55729">
    <property type="entry name" value="Acyl-CoA N-acyltransferases (Nat)"/>
    <property type="match status" value="1"/>
</dbReference>
<evidence type="ECO:0000256" key="5">
    <source>
        <dbReference type="ARBA" id="ARBA00023315"/>
    </source>
</evidence>
<dbReference type="GO" id="GO:0016755">
    <property type="term" value="F:aminoacyltransferase activity"/>
    <property type="evidence" value="ECO:0007669"/>
    <property type="project" value="InterPro"/>
</dbReference>
<name>A0A1F5ZK98_9BACT</name>
<evidence type="ECO:0000256" key="4">
    <source>
        <dbReference type="ARBA" id="ARBA00022984"/>
    </source>
</evidence>
<dbReference type="GO" id="GO:0009252">
    <property type="term" value="P:peptidoglycan biosynthetic process"/>
    <property type="evidence" value="ECO:0007669"/>
    <property type="project" value="UniProtKB-KW"/>
</dbReference>
<dbReference type="InterPro" id="IPR016181">
    <property type="entry name" value="Acyl_CoA_acyltransferase"/>
</dbReference>
<keyword evidence="4" id="KW-0573">Peptidoglycan synthesis</keyword>
<comment type="similarity">
    <text evidence="1">Belongs to the FemABX family.</text>
</comment>